<keyword evidence="10" id="KW-0249">Electron transport</keyword>
<sequence>MFFKKDAPYSPFTSGKVYEKYARKFGIRGPAGADAAALPRMLRELPLDLPEFRLGYLPEVDQRISKLNKFKMLRRFVCYGSSFRRLYSFATSQLFPERALQGSFAQFRINETRTPHNYGRASYGHKPPYTIKTVNDRVMLVLQLFDKIDPEKIKHDSHFVDDLGLDSLDHVEIIMAMEEEFGFEIPPGDGEQLMTPAQIIQYICLKEDVYE</sequence>
<evidence type="ECO:0000256" key="12">
    <source>
        <dbReference type="ARBA" id="ARBA00023128"/>
    </source>
</evidence>
<protein>
    <recommendedName>
        <fullName evidence="14">Acyl carrier protein</fullName>
    </recommendedName>
</protein>
<evidence type="ECO:0000256" key="11">
    <source>
        <dbReference type="ARBA" id="ARBA00023098"/>
    </source>
</evidence>
<evidence type="ECO:0000256" key="8">
    <source>
        <dbReference type="ARBA" id="ARBA00022832"/>
    </source>
</evidence>
<accession>E5SCJ5</accession>
<keyword evidence="7" id="KW-0597">Phosphoprotein</keyword>
<evidence type="ECO:0000256" key="3">
    <source>
        <dbReference type="ARBA" id="ARBA00010930"/>
    </source>
</evidence>
<dbReference type="HOGENOM" id="CLU_1306316_0_0_1"/>
<keyword evidence="5 14" id="KW-0596">Phosphopantetheine</keyword>
<proteinExistence type="inferred from homology"/>
<evidence type="ECO:0000313" key="16">
    <source>
        <dbReference type="EMBL" id="KRY43187.1"/>
    </source>
</evidence>
<evidence type="ECO:0000313" key="17">
    <source>
        <dbReference type="Proteomes" id="UP000054776"/>
    </source>
</evidence>
<keyword evidence="12" id="KW-0496">Mitochondrion</keyword>
<dbReference type="eggNOG" id="KOG1748">
    <property type="taxonomic scope" value="Eukaryota"/>
</dbReference>
<comment type="pathway">
    <text evidence="2">Lipid metabolism; fatty acid biosynthesis.</text>
</comment>
<dbReference type="Proteomes" id="UP000054776">
    <property type="component" value="Unassembled WGS sequence"/>
</dbReference>
<comment type="subcellular location">
    <subcellularLocation>
        <location evidence="1">Mitochondrion</location>
    </subcellularLocation>
</comment>
<evidence type="ECO:0000256" key="10">
    <source>
        <dbReference type="ARBA" id="ARBA00022982"/>
    </source>
</evidence>
<comment type="similarity">
    <text evidence="3">Belongs to the acyl carrier protein (ACP) family.</text>
</comment>
<dbReference type="InParanoid" id="E5SCJ5"/>
<dbReference type="PROSITE" id="PS50075">
    <property type="entry name" value="CARRIER"/>
    <property type="match status" value="1"/>
</dbReference>
<keyword evidence="11" id="KW-0443">Lipid metabolism</keyword>
<dbReference type="Gene3D" id="1.10.1200.10">
    <property type="entry name" value="ACP-like"/>
    <property type="match status" value="1"/>
</dbReference>
<name>E5SCJ5_TRISP</name>
<dbReference type="STRING" id="6334.E5SCJ5"/>
<evidence type="ECO:0000256" key="2">
    <source>
        <dbReference type="ARBA" id="ARBA00005194"/>
    </source>
</evidence>
<feature type="domain" description="Carrier" evidence="15">
    <location>
        <begin position="132"/>
        <end position="207"/>
    </location>
</feature>
<keyword evidence="6 14" id="KW-0444">Lipid biosynthesis</keyword>
<keyword evidence="17" id="KW-1185">Reference proteome</keyword>
<comment type="function">
    <text evidence="14">Carrier of the growing fatty acid chain in fatty acid biosynthesis.</text>
</comment>
<evidence type="ECO:0000256" key="7">
    <source>
        <dbReference type="ARBA" id="ARBA00022553"/>
    </source>
</evidence>
<dbReference type="GO" id="GO:0000035">
    <property type="term" value="F:acyl binding"/>
    <property type="evidence" value="ECO:0007669"/>
    <property type="project" value="TreeGrafter"/>
</dbReference>
<dbReference type="GO" id="GO:0000036">
    <property type="term" value="F:acyl carrier activity"/>
    <property type="evidence" value="ECO:0007669"/>
    <property type="project" value="TreeGrafter"/>
</dbReference>
<dbReference type="PANTHER" id="PTHR20863">
    <property type="entry name" value="ACYL CARRIER PROTEIN"/>
    <property type="match status" value="1"/>
</dbReference>
<dbReference type="SUPFAM" id="SSF47336">
    <property type="entry name" value="ACP-like"/>
    <property type="match status" value="1"/>
</dbReference>
<dbReference type="KEGG" id="tsp:Tsp_01456"/>
<dbReference type="FunFam" id="1.10.1200.10:FF:000003">
    <property type="entry name" value="Acyl carrier protein"/>
    <property type="match status" value="1"/>
</dbReference>
<organism evidence="16 17">
    <name type="scientific">Trichinella spiralis</name>
    <name type="common">Trichina worm</name>
    <dbReference type="NCBI Taxonomy" id="6334"/>
    <lineage>
        <taxon>Eukaryota</taxon>
        <taxon>Metazoa</taxon>
        <taxon>Ecdysozoa</taxon>
        <taxon>Nematoda</taxon>
        <taxon>Enoplea</taxon>
        <taxon>Dorylaimia</taxon>
        <taxon>Trichinellida</taxon>
        <taxon>Trichinellidae</taxon>
        <taxon>Trichinella</taxon>
    </lineage>
</organism>
<dbReference type="EMBL" id="JYDH01000002">
    <property type="protein sequence ID" value="KRY43187.1"/>
    <property type="molecule type" value="Genomic_DNA"/>
</dbReference>
<keyword evidence="13 14" id="KW-0275">Fatty acid biosynthesis</keyword>
<evidence type="ECO:0000256" key="9">
    <source>
        <dbReference type="ARBA" id="ARBA00022946"/>
    </source>
</evidence>
<dbReference type="GO" id="GO:0005739">
    <property type="term" value="C:mitochondrion"/>
    <property type="evidence" value="ECO:0007669"/>
    <property type="project" value="UniProtKB-SubCell"/>
</dbReference>
<dbReference type="HAMAP" id="MF_01217">
    <property type="entry name" value="Acyl_carrier"/>
    <property type="match status" value="1"/>
</dbReference>
<comment type="caution">
    <text evidence="16">The sequence shown here is derived from an EMBL/GenBank/DDBJ whole genome shotgun (WGS) entry which is preliminary data.</text>
</comment>
<dbReference type="InterPro" id="IPR036736">
    <property type="entry name" value="ACP-like_sf"/>
</dbReference>
<evidence type="ECO:0000256" key="13">
    <source>
        <dbReference type="ARBA" id="ARBA00023160"/>
    </source>
</evidence>
<dbReference type="Pfam" id="PF00550">
    <property type="entry name" value="PP-binding"/>
    <property type="match status" value="1"/>
</dbReference>
<keyword evidence="4" id="KW-0813">Transport</keyword>
<evidence type="ECO:0000256" key="6">
    <source>
        <dbReference type="ARBA" id="ARBA00022516"/>
    </source>
</evidence>
<dbReference type="InterPro" id="IPR003231">
    <property type="entry name" value="ACP"/>
</dbReference>
<keyword evidence="9" id="KW-0809">Transit peptide</keyword>
<dbReference type="AlphaFoldDB" id="E5SCJ5"/>
<reference evidence="16 17" key="1">
    <citation type="submission" date="2015-01" db="EMBL/GenBank/DDBJ databases">
        <title>Evolution of Trichinella species and genotypes.</title>
        <authorList>
            <person name="Korhonen P.K."/>
            <person name="Edoardo P."/>
            <person name="Giuseppe L.R."/>
            <person name="Gasser R.B."/>
        </authorList>
    </citation>
    <scope>NUCLEOTIDE SEQUENCE [LARGE SCALE GENOMIC DNA]</scope>
    <source>
        <strain evidence="16">ISS3</strain>
    </source>
</reference>
<dbReference type="SMR" id="E5SCJ5"/>
<dbReference type="PANTHER" id="PTHR20863:SF28">
    <property type="entry name" value="ACYL CARRIER PROTEIN, MITOCHONDRIAL"/>
    <property type="match status" value="1"/>
</dbReference>
<evidence type="ECO:0000259" key="15">
    <source>
        <dbReference type="PROSITE" id="PS50075"/>
    </source>
</evidence>
<dbReference type="OMA" id="FRINETR"/>
<dbReference type="InterPro" id="IPR009081">
    <property type="entry name" value="PP-bd_ACP"/>
</dbReference>
<dbReference type="RefSeq" id="XP_003377267.1">
    <property type="nucleotide sequence ID" value="XM_003377219.1"/>
</dbReference>
<evidence type="ECO:0000256" key="5">
    <source>
        <dbReference type="ARBA" id="ARBA00022450"/>
    </source>
</evidence>
<evidence type="ECO:0000256" key="1">
    <source>
        <dbReference type="ARBA" id="ARBA00004173"/>
    </source>
</evidence>
<keyword evidence="8" id="KW-0276">Fatty acid metabolism</keyword>
<evidence type="ECO:0000256" key="4">
    <source>
        <dbReference type="ARBA" id="ARBA00022448"/>
    </source>
</evidence>
<evidence type="ECO:0000256" key="14">
    <source>
        <dbReference type="RuleBase" id="RU000722"/>
    </source>
</evidence>
<dbReference type="OrthoDB" id="448946at2759"/>
<gene>
    <name evidence="16" type="primary">mtacp1</name>
    <name evidence="16" type="ORF">T01_5686</name>
</gene>